<evidence type="ECO:0000313" key="2">
    <source>
        <dbReference type="EMBL" id="SEQ85416.1"/>
    </source>
</evidence>
<dbReference type="Proteomes" id="UP000199055">
    <property type="component" value="Unassembled WGS sequence"/>
</dbReference>
<dbReference type="STRING" id="403935.SAMN05216481_11775"/>
<dbReference type="AlphaFoldDB" id="A0A1H9JF19"/>
<feature type="region of interest" description="Disordered" evidence="1">
    <location>
        <begin position="30"/>
        <end position="54"/>
    </location>
</feature>
<accession>A0A1H9JF19</accession>
<proteinExistence type="predicted"/>
<sequence>MESEGLRSAFDVRPDAWFGHLCANVGRAFTEEEREDLPPGTPSEPPCQGLSGRP</sequence>
<evidence type="ECO:0000313" key="3">
    <source>
        <dbReference type="Proteomes" id="UP000199055"/>
    </source>
</evidence>
<name>A0A1H9JF19_9ACTN</name>
<reference evidence="2 3" key="1">
    <citation type="submission" date="2016-10" db="EMBL/GenBank/DDBJ databases">
        <authorList>
            <person name="de Groot N.N."/>
        </authorList>
    </citation>
    <scope>NUCLEOTIDE SEQUENCE [LARGE SCALE GENOMIC DNA]</scope>
    <source>
        <strain evidence="2 3">CGMCC 4.3519</strain>
    </source>
</reference>
<dbReference type="RefSeq" id="WP_177214109.1">
    <property type="nucleotide sequence ID" value="NZ_FOET01000017.1"/>
</dbReference>
<organism evidence="2 3">
    <name type="scientific">Streptomyces radiopugnans</name>
    <dbReference type="NCBI Taxonomy" id="403935"/>
    <lineage>
        <taxon>Bacteria</taxon>
        <taxon>Bacillati</taxon>
        <taxon>Actinomycetota</taxon>
        <taxon>Actinomycetes</taxon>
        <taxon>Kitasatosporales</taxon>
        <taxon>Streptomycetaceae</taxon>
        <taxon>Streptomyces</taxon>
    </lineage>
</organism>
<protein>
    <submittedName>
        <fullName evidence="2">Uncharacterized protein</fullName>
    </submittedName>
</protein>
<evidence type="ECO:0000256" key="1">
    <source>
        <dbReference type="SAM" id="MobiDB-lite"/>
    </source>
</evidence>
<gene>
    <name evidence="2" type="ORF">SAMN05216481_11775</name>
</gene>
<dbReference type="EMBL" id="FOET01000017">
    <property type="protein sequence ID" value="SEQ85416.1"/>
    <property type="molecule type" value="Genomic_DNA"/>
</dbReference>
<keyword evidence="3" id="KW-1185">Reference proteome</keyword>